<name>A0A8J7YTW8_9ARCH</name>
<sequence>MAAENVVKAGDVMTKDIIYIDGGATVKEAVKKMNIKRVYSLIVNARNVDDAFGIVTRKDIVSKIVAQGKDPKAVKVHEIMTKPLITVSPGLSVEYCARLFAKTGIRRAPVFDGKKIVGMINNTSLVRTLMQK</sequence>
<comment type="caution">
    <text evidence="5">The sequence shown here is derived from an EMBL/GenBank/DDBJ whole genome shotgun (WGS) entry which is preliminary data.</text>
</comment>
<feature type="domain" description="CBS" evidence="3">
    <location>
        <begin position="13"/>
        <end position="71"/>
    </location>
</feature>
<dbReference type="AlphaFoldDB" id="A0A8J7YTW8"/>
<protein>
    <submittedName>
        <fullName evidence="5">CBS domain-containing protein</fullName>
    </submittedName>
</protein>
<organism evidence="5 6">
    <name type="scientific">Candidatus Altarchaeum hamiconexum</name>
    <dbReference type="NCBI Taxonomy" id="1803513"/>
    <lineage>
        <taxon>Archaea</taxon>
        <taxon>Candidatus Altarchaeota</taxon>
        <taxon>Candidatus Altiarchaeia</taxon>
        <taxon>Candidatus Altarchaeales</taxon>
        <taxon>Candidatus Altarchaeaceae</taxon>
        <taxon>Candidatus Altarchaeum</taxon>
    </lineage>
</organism>
<dbReference type="InterPro" id="IPR051257">
    <property type="entry name" value="Diverse_CBS-Domain"/>
</dbReference>
<dbReference type="InterPro" id="IPR000644">
    <property type="entry name" value="CBS_dom"/>
</dbReference>
<gene>
    <name evidence="5" type="ORF">GW779_01225</name>
    <name evidence="4" type="ORF">GW910_02590</name>
</gene>
<feature type="domain" description="CBS" evidence="3">
    <location>
        <begin position="80"/>
        <end position="132"/>
    </location>
</feature>
<dbReference type="PROSITE" id="PS51371">
    <property type="entry name" value="CBS"/>
    <property type="match status" value="2"/>
</dbReference>
<dbReference type="Proteomes" id="UP000768163">
    <property type="component" value="Unassembled WGS sequence"/>
</dbReference>
<keyword evidence="1 2" id="KW-0129">CBS domain</keyword>
<evidence type="ECO:0000313" key="6">
    <source>
        <dbReference type="Proteomes" id="UP000738826"/>
    </source>
</evidence>
<dbReference type="PANTHER" id="PTHR43080:SF2">
    <property type="entry name" value="CBS DOMAIN-CONTAINING PROTEIN"/>
    <property type="match status" value="1"/>
</dbReference>
<evidence type="ECO:0000256" key="2">
    <source>
        <dbReference type="PROSITE-ProRule" id="PRU00703"/>
    </source>
</evidence>
<dbReference type="EMBL" id="JAACVF010000064">
    <property type="protein sequence ID" value="NCN64951.1"/>
    <property type="molecule type" value="Genomic_DNA"/>
</dbReference>
<dbReference type="SMART" id="SM00116">
    <property type="entry name" value="CBS"/>
    <property type="match status" value="2"/>
</dbReference>
<dbReference type="Proteomes" id="UP000738826">
    <property type="component" value="Unassembled WGS sequence"/>
</dbReference>
<dbReference type="InterPro" id="IPR046342">
    <property type="entry name" value="CBS_dom_sf"/>
</dbReference>
<evidence type="ECO:0000313" key="5">
    <source>
        <dbReference type="EMBL" id="NCS91034.1"/>
    </source>
</evidence>
<evidence type="ECO:0000259" key="3">
    <source>
        <dbReference type="PROSITE" id="PS51371"/>
    </source>
</evidence>
<dbReference type="EMBL" id="JAACQH010000019">
    <property type="protein sequence ID" value="NCS91034.1"/>
    <property type="molecule type" value="Genomic_DNA"/>
</dbReference>
<evidence type="ECO:0000313" key="4">
    <source>
        <dbReference type="EMBL" id="NCN64951.1"/>
    </source>
</evidence>
<dbReference type="SUPFAM" id="SSF54631">
    <property type="entry name" value="CBS-domain pair"/>
    <property type="match status" value="1"/>
</dbReference>
<evidence type="ECO:0000256" key="1">
    <source>
        <dbReference type="ARBA" id="ARBA00023122"/>
    </source>
</evidence>
<dbReference type="Gene3D" id="3.10.580.10">
    <property type="entry name" value="CBS-domain"/>
    <property type="match status" value="1"/>
</dbReference>
<reference evidence="5" key="1">
    <citation type="submission" date="2019-11" db="EMBL/GenBank/DDBJ databases">
        <title>Lipid analysis of CO2-rich subsurface aquifers suggests an autotrophy-based deep biosphere with lysolipids enriched in CPR bacteria.</title>
        <authorList>
            <person name="Probst A.J."/>
            <person name="Elling F.J."/>
            <person name="Castelle C.J."/>
            <person name="Zhu Q."/>
            <person name="Elvert M."/>
            <person name="Birarda G."/>
            <person name="Holman H.-Y."/>
            <person name="Lane K.R."/>
            <person name="Ladd B."/>
            <person name="Ryan M.C."/>
            <person name="Woyke T."/>
            <person name="Hinrichs K.-U."/>
            <person name="Banfield J.F."/>
        </authorList>
    </citation>
    <scope>NUCLEOTIDE SEQUENCE</scope>
    <source>
        <strain evidence="4">CG_2015-01_33_1645</strain>
        <strain evidence="5">CG_2015-04_33_537</strain>
    </source>
</reference>
<proteinExistence type="predicted"/>
<accession>A0A8J7YTW8</accession>
<dbReference type="Pfam" id="PF00571">
    <property type="entry name" value="CBS"/>
    <property type="match status" value="2"/>
</dbReference>
<dbReference type="PANTHER" id="PTHR43080">
    <property type="entry name" value="CBS DOMAIN-CONTAINING PROTEIN CBSX3, MITOCHONDRIAL"/>
    <property type="match status" value="1"/>
</dbReference>